<reference evidence="4" key="1">
    <citation type="journal article" date="2023" name="Mol. Biol. Evol.">
        <title>Third-Generation Sequencing Reveals the Adaptive Role of the Epigenome in Three Deep-Sea Polychaetes.</title>
        <authorList>
            <person name="Perez M."/>
            <person name="Aroh O."/>
            <person name="Sun Y."/>
            <person name="Lan Y."/>
            <person name="Juniper S.K."/>
            <person name="Young C.R."/>
            <person name="Angers B."/>
            <person name="Qian P.Y."/>
        </authorList>
    </citation>
    <scope>NUCLEOTIDE SEQUENCE</scope>
    <source>
        <strain evidence="4">P08H-3</strain>
    </source>
</reference>
<dbReference type="GO" id="GO:0005509">
    <property type="term" value="F:calcium ion binding"/>
    <property type="evidence" value="ECO:0007669"/>
    <property type="project" value="InterPro"/>
</dbReference>
<dbReference type="PANTHER" id="PTHR23048:SF0">
    <property type="entry name" value="CALMODULIN LIKE 3"/>
    <property type="match status" value="1"/>
</dbReference>
<dbReference type="InterPro" id="IPR018247">
    <property type="entry name" value="EF_Hand_1_Ca_BS"/>
</dbReference>
<accession>A0AAD9N127</accession>
<dbReference type="PROSITE" id="PS00018">
    <property type="entry name" value="EF_HAND_1"/>
    <property type="match status" value="1"/>
</dbReference>
<dbReference type="InterPro" id="IPR002048">
    <property type="entry name" value="EF_hand_dom"/>
</dbReference>
<dbReference type="Pfam" id="PF13499">
    <property type="entry name" value="EF-hand_7"/>
    <property type="match status" value="1"/>
</dbReference>
<dbReference type="AlphaFoldDB" id="A0AAD9N127"/>
<sequence length="205" mass="23778">MVSFEGFVFVRRTIPHPHQSGQLILISGVTPAMMTVLTSEQIREFKKKFDLFVVDPENPESIEKSSFIKLVRTLGMNPTKKEAAAMLAQSAAKDGKYLSLSEFCKIMEKWYKTLDEVKEDLRRAFTKFDVSGDGWISRDDLRTVLHDIGQEVMTTEEIEDIIQRTVNTRENRCYYEGNRWHYCYAISYALSMRAQLRKILKKSGF</sequence>
<protein>
    <recommendedName>
        <fullName evidence="3">EF-hand domain-containing protein</fullName>
    </recommendedName>
</protein>
<feature type="domain" description="EF-hand" evidence="3">
    <location>
        <begin position="116"/>
        <end position="151"/>
    </location>
</feature>
<evidence type="ECO:0000256" key="2">
    <source>
        <dbReference type="ARBA" id="ARBA00022837"/>
    </source>
</evidence>
<dbReference type="PROSITE" id="PS50222">
    <property type="entry name" value="EF_HAND_2"/>
    <property type="match status" value="1"/>
</dbReference>
<keyword evidence="2" id="KW-0106">Calcium</keyword>
<evidence type="ECO:0000256" key="1">
    <source>
        <dbReference type="ARBA" id="ARBA00022737"/>
    </source>
</evidence>
<dbReference type="InterPro" id="IPR011992">
    <property type="entry name" value="EF-hand-dom_pair"/>
</dbReference>
<dbReference type="PANTHER" id="PTHR23048">
    <property type="entry name" value="MYOSIN LIGHT CHAIN 1, 3"/>
    <property type="match status" value="1"/>
</dbReference>
<keyword evidence="5" id="KW-1185">Reference proteome</keyword>
<name>A0AAD9N127_9ANNE</name>
<evidence type="ECO:0000259" key="3">
    <source>
        <dbReference type="PROSITE" id="PS50222"/>
    </source>
</evidence>
<dbReference type="InterPro" id="IPR050230">
    <property type="entry name" value="CALM/Myosin/TropC-like"/>
</dbReference>
<proteinExistence type="predicted"/>
<organism evidence="4 5">
    <name type="scientific">Paralvinella palmiformis</name>
    <dbReference type="NCBI Taxonomy" id="53620"/>
    <lineage>
        <taxon>Eukaryota</taxon>
        <taxon>Metazoa</taxon>
        <taxon>Spiralia</taxon>
        <taxon>Lophotrochozoa</taxon>
        <taxon>Annelida</taxon>
        <taxon>Polychaeta</taxon>
        <taxon>Sedentaria</taxon>
        <taxon>Canalipalpata</taxon>
        <taxon>Terebellida</taxon>
        <taxon>Terebelliformia</taxon>
        <taxon>Alvinellidae</taxon>
        <taxon>Paralvinella</taxon>
    </lineage>
</organism>
<evidence type="ECO:0000313" key="4">
    <source>
        <dbReference type="EMBL" id="KAK2153247.1"/>
    </source>
</evidence>
<dbReference type="Proteomes" id="UP001208570">
    <property type="component" value="Unassembled WGS sequence"/>
</dbReference>
<comment type="caution">
    <text evidence="4">The sequence shown here is derived from an EMBL/GenBank/DDBJ whole genome shotgun (WGS) entry which is preliminary data.</text>
</comment>
<evidence type="ECO:0000313" key="5">
    <source>
        <dbReference type="Proteomes" id="UP001208570"/>
    </source>
</evidence>
<dbReference type="SUPFAM" id="SSF47473">
    <property type="entry name" value="EF-hand"/>
    <property type="match status" value="1"/>
</dbReference>
<gene>
    <name evidence="4" type="ORF">LSH36_303g02027</name>
</gene>
<keyword evidence="1" id="KW-0677">Repeat</keyword>
<dbReference type="EMBL" id="JAODUP010000303">
    <property type="protein sequence ID" value="KAK2153247.1"/>
    <property type="molecule type" value="Genomic_DNA"/>
</dbReference>
<dbReference type="Gene3D" id="1.10.238.10">
    <property type="entry name" value="EF-hand"/>
    <property type="match status" value="2"/>
</dbReference>
<dbReference type="GO" id="GO:0016460">
    <property type="term" value="C:myosin II complex"/>
    <property type="evidence" value="ECO:0007669"/>
    <property type="project" value="TreeGrafter"/>
</dbReference>
<dbReference type="FunFam" id="1.10.238.10:FF:000001">
    <property type="entry name" value="Calmodulin 1"/>
    <property type="match status" value="1"/>
</dbReference>